<dbReference type="Proteomes" id="UP000249688">
    <property type="component" value="Unassembled WGS sequence"/>
</dbReference>
<dbReference type="EMBL" id="QKYU01000005">
    <property type="protein sequence ID" value="PZW48303.1"/>
    <property type="molecule type" value="Genomic_DNA"/>
</dbReference>
<reference evidence="1 2" key="1">
    <citation type="submission" date="2018-06" db="EMBL/GenBank/DDBJ databases">
        <title>Genomic Encyclopedia of Archaeal and Bacterial Type Strains, Phase II (KMG-II): from individual species to whole genera.</title>
        <authorList>
            <person name="Goeker M."/>
        </authorList>
    </citation>
    <scope>NUCLEOTIDE SEQUENCE [LARGE SCALE GENOMIC DNA]</scope>
    <source>
        <strain evidence="1 2">DSM 24525</strain>
    </source>
</reference>
<dbReference type="OrthoDB" id="9151654at2"/>
<name>A0A2W7IMX0_9PROT</name>
<dbReference type="AlphaFoldDB" id="A0A2W7IMX0"/>
<evidence type="ECO:0000313" key="1">
    <source>
        <dbReference type="EMBL" id="PZW48303.1"/>
    </source>
</evidence>
<protein>
    <recommendedName>
        <fullName evidence="3">PIN domain-containing protein</fullName>
    </recommendedName>
</protein>
<keyword evidence="2" id="KW-1185">Reference proteome</keyword>
<evidence type="ECO:0000313" key="2">
    <source>
        <dbReference type="Proteomes" id="UP000249688"/>
    </source>
</evidence>
<dbReference type="RefSeq" id="WP_146422724.1">
    <property type="nucleotide sequence ID" value="NZ_QKYU01000005.1"/>
</dbReference>
<accession>A0A2W7IMX0</accession>
<sequence>MIATAIDMYVRRAKIALGETLAERHVIYLDTRYWILLRKANADLDSTSAVELLGLLRKGIAAGRVFCPISETVFLELMKQSDPVSRLATAALIDELSLGVTLVGQDARIGTEIAYFLRSRSGQTNLHPVKHLIWSKHSYVLGMVHPTNMSFDPEAEFEIQKAVFDLMWTTPLRDIIKTIGNFPTIEIEFRRIAEKLNADVADNACYLQSFEQAYADEARGIVDLFGGIAVDITVSMAFERGAISEQPTPAQCQAFENQHKNLLAVCLEKNKARDELRTLHILSSLHASLRWNKGRKFKGNDLFDFDHAAAALAYGDAFFTEGSLSAMIKERHLALDRAYGCRVTAEMDEAIAITAKLIG</sequence>
<comment type="caution">
    <text evidence="1">The sequence shown here is derived from an EMBL/GenBank/DDBJ whole genome shotgun (WGS) entry which is preliminary data.</text>
</comment>
<gene>
    <name evidence="1" type="ORF">C8P66_10550</name>
</gene>
<evidence type="ECO:0008006" key="3">
    <source>
        <dbReference type="Google" id="ProtNLM"/>
    </source>
</evidence>
<proteinExistence type="predicted"/>
<organism evidence="1 2">
    <name type="scientific">Humitalea rosea</name>
    <dbReference type="NCBI Taxonomy" id="990373"/>
    <lineage>
        <taxon>Bacteria</taxon>
        <taxon>Pseudomonadati</taxon>
        <taxon>Pseudomonadota</taxon>
        <taxon>Alphaproteobacteria</taxon>
        <taxon>Acetobacterales</taxon>
        <taxon>Roseomonadaceae</taxon>
        <taxon>Humitalea</taxon>
    </lineage>
</organism>